<evidence type="ECO:0000313" key="3">
    <source>
        <dbReference type="Proteomes" id="UP000661435"/>
    </source>
</evidence>
<feature type="domain" description="LysM" evidence="1">
    <location>
        <begin position="123"/>
        <end position="170"/>
    </location>
</feature>
<sequence>MHEAGDVNLPGSAVLLDVELECLLPAHAYPFNQPGAGTNPFVYLERLEKWSDAGTVLRFIVSDTPVNAAVILDPIRYREQDGTNDIYCTIPLRGYRTLSAETVEQKATGNQARAVETQPEKQTAYTVQAGDTLSGIARRFYGDASLYGKLAAANGICNPNRIYPGQVLKLPDADKLPAARAAEQKPLSQKAAEATAVTFDQTVGQFKFQAGPAVKNLAQEALNRLEG</sequence>
<dbReference type="PANTHER" id="PTHR34700">
    <property type="entry name" value="POTASSIUM BINDING PROTEIN KBP"/>
    <property type="match status" value="1"/>
</dbReference>
<dbReference type="PROSITE" id="PS51782">
    <property type="entry name" value="LYSM"/>
    <property type="match status" value="1"/>
</dbReference>
<comment type="caution">
    <text evidence="2">The sequence shown here is derived from an EMBL/GenBank/DDBJ whole genome shotgun (WGS) entry which is preliminary data.</text>
</comment>
<evidence type="ECO:0000259" key="1">
    <source>
        <dbReference type="PROSITE" id="PS51782"/>
    </source>
</evidence>
<proteinExistence type="predicted"/>
<accession>A0A8J6M8P3</accession>
<organism evidence="2 3">
    <name type="scientific">Lawsonibacter hominis</name>
    <dbReference type="NCBI Taxonomy" id="2763053"/>
    <lineage>
        <taxon>Bacteria</taxon>
        <taxon>Bacillati</taxon>
        <taxon>Bacillota</taxon>
        <taxon>Clostridia</taxon>
        <taxon>Eubacteriales</taxon>
        <taxon>Oscillospiraceae</taxon>
        <taxon>Lawsonibacter</taxon>
    </lineage>
</organism>
<dbReference type="Gene3D" id="3.10.350.10">
    <property type="entry name" value="LysM domain"/>
    <property type="match status" value="1"/>
</dbReference>
<dbReference type="SUPFAM" id="SSF54106">
    <property type="entry name" value="LysM domain"/>
    <property type="match status" value="1"/>
</dbReference>
<dbReference type="AlphaFoldDB" id="A0A8J6M8P3"/>
<dbReference type="Proteomes" id="UP000661435">
    <property type="component" value="Unassembled WGS sequence"/>
</dbReference>
<reference evidence="2" key="1">
    <citation type="submission" date="2020-08" db="EMBL/GenBank/DDBJ databases">
        <title>Genome public.</title>
        <authorList>
            <person name="Liu C."/>
            <person name="Sun Q."/>
        </authorList>
    </citation>
    <scope>NUCLEOTIDE SEQUENCE</scope>
    <source>
        <strain evidence="2">NSJ-51</strain>
    </source>
</reference>
<dbReference type="InterPro" id="IPR018392">
    <property type="entry name" value="LysM"/>
</dbReference>
<dbReference type="Pfam" id="PF01476">
    <property type="entry name" value="LysM"/>
    <property type="match status" value="1"/>
</dbReference>
<dbReference type="InterPro" id="IPR036779">
    <property type="entry name" value="LysM_dom_sf"/>
</dbReference>
<dbReference type="EMBL" id="JACOPP010000011">
    <property type="protein sequence ID" value="MBC5733941.1"/>
    <property type="molecule type" value="Genomic_DNA"/>
</dbReference>
<dbReference type="CDD" id="cd00118">
    <property type="entry name" value="LysM"/>
    <property type="match status" value="1"/>
</dbReference>
<dbReference type="SMART" id="SM00257">
    <property type="entry name" value="LysM"/>
    <property type="match status" value="1"/>
</dbReference>
<gene>
    <name evidence="2" type="ORF">H8S57_09420</name>
</gene>
<evidence type="ECO:0000313" key="2">
    <source>
        <dbReference type="EMBL" id="MBC5733941.1"/>
    </source>
</evidence>
<keyword evidence="3" id="KW-1185">Reference proteome</keyword>
<dbReference type="InterPro" id="IPR052196">
    <property type="entry name" value="Bact_Kbp"/>
</dbReference>
<dbReference type="PANTHER" id="PTHR34700:SF4">
    <property type="entry name" value="PHAGE-LIKE ELEMENT PBSX PROTEIN XKDP"/>
    <property type="match status" value="1"/>
</dbReference>
<name>A0A8J6M8P3_9FIRM</name>
<protein>
    <submittedName>
        <fullName evidence="2">LysM peptidoglycan-binding domain-containing protein</fullName>
    </submittedName>
</protein>